<protein>
    <submittedName>
        <fullName evidence="1">Uncharacterized protein</fullName>
    </submittedName>
</protein>
<dbReference type="EMBL" id="JBBNAG010000001">
    <property type="protein sequence ID" value="KAK9166406.1"/>
    <property type="molecule type" value="Genomic_DNA"/>
</dbReference>
<reference evidence="1 2" key="1">
    <citation type="submission" date="2024-01" db="EMBL/GenBank/DDBJ databases">
        <title>Genome assemblies of Stephania.</title>
        <authorList>
            <person name="Yang L."/>
        </authorList>
    </citation>
    <scope>NUCLEOTIDE SEQUENCE [LARGE SCALE GENOMIC DNA]</scope>
    <source>
        <strain evidence="1">JXDWG</strain>
        <tissue evidence="1">Leaf</tissue>
    </source>
</reference>
<organism evidence="1 2">
    <name type="scientific">Stephania cephalantha</name>
    <dbReference type="NCBI Taxonomy" id="152367"/>
    <lineage>
        <taxon>Eukaryota</taxon>
        <taxon>Viridiplantae</taxon>
        <taxon>Streptophyta</taxon>
        <taxon>Embryophyta</taxon>
        <taxon>Tracheophyta</taxon>
        <taxon>Spermatophyta</taxon>
        <taxon>Magnoliopsida</taxon>
        <taxon>Ranunculales</taxon>
        <taxon>Menispermaceae</taxon>
        <taxon>Menispermoideae</taxon>
        <taxon>Cissampelideae</taxon>
        <taxon>Stephania</taxon>
    </lineage>
</organism>
<proteinExistence type="predicted"/>
<sequence length="59" mass="7022">MNAATLKSVEFDEFSIVDEHLSEPEETQEFSSHEPYITITHMQLRKKLESIQKGWRSRR</sequence>
<name>A0AAP0Q7W9_9MAGN</name>
<gene>
    <name evidence="1" type="ORF">Scep_001597</name>
</gene>
<comment type="caution">
    <text evidence="1">The sequence shown here is derived from an EMBL/GenBank/DDBJ whole genome shotgun (WGS) entry which is preliminary data.</text>
</comment>
<dbReference type="Proteomes" id="UP001419268">
    <property type="component" value="Unassembled WGS sequence"/>
</dbReference>
<dbReference type="AlphaFoldDB" id="A0AAP0Q7W9"/>
<evidence type="ECO:0000313" key="1">
    <source>
        <dbReference type="EMBL" id="KAK9166406.1"/>
    </source>
</evidence>
<accession>A0AAP0Q7W9</accession>
<evidence type="ECO:0000313" key="2">
    <source>
        <dbReference type="Proteomes" id="UP001419268"/>
    </source>
</evidence>
<keyword evidence="2" id="KW-1185">Reference proteome</keyword>